<accession>D1PUF6</accession>
<feature type="domain" description="Transposase DDE" evidence="2">
    <location>
        <begin position="102"/>
        <end position="180"/>
    </location>
</feature>
<dbReference type="AlphaFoldDB" id="D1PUF6"/>
<organism evidence="3 4">
    <name type="scientific">Hallella bergensis DSM 17361</name>
    <dbReference type="NCBI Taxonomy" id="585502"/>
    <lineage>
        <taxon>Bacteria</taxon>
        <taxon>Pseudomonadati</taxon>
        <taxon>Bacteroidota</taxon>
        <taxon>Bacteroidia</taxon>
        <taxon>Bacteroidales</taxon>
        <taxon>Prevotellaceae</taxon>
        <taxon>Hallella</taxon>
    </lineage>
</organism>
<dbReference type="RefSeq" id="WP_007175509.1">
    <property type="nucleotide sequence ID" value="NZ_GG704806.1"/>
</dbReference>
<name>D1PUF6_9BACT</name>
<keyword evidence="4" id="KW-1185">Reference proteome</keyword>
<dbReference type="HOGENOM" id="CLU_1368846_0_0_10"/>
<evidence type="ECO:0000313" key="3">
    <source>
        <dbReference type="EMBL" id="EFA44985.1"/>
    </source>
</evidence>
<comment type="caution">
    <text evidence="3">The sequence shown here is derived from an EMBL/GenBank/DDBJ whole genome shotgun (WGS) entry which is preliminary data.</text>
</comment>
<evidence type="ECO:0008006" key="5">
    <source>
        <dbReference type="Google" id="ProtNLM"/>
    </source>
</evidence>
<feature type="non-terminal residue" evidence="3">
    <location>
        <position position="200"/>
    </location>
</feature>
<evidence type="ECO:0000313" key="4">
    <source>
        <dbReference type="Proteomes" id="UP000003160"/>
    </source>
</evidence>
<dbReference type="InterPro" id="IPR008490">
    <property type="entry name" value="Transposase_InsH_N"/>
</dbReference>
<evidence type="ECO:0000259" key="2">
    <source>
        <dbReference type="Pfam" id="PF13586"/>
    </source>
</evidence>
<feature type="domain" description="Transposase InsH N-terminal" evidence="1">
    <location>
        <begin position="1"/>
        <end position="93"/>
    </location>
</feature>
<dbReference type="eggNOG" id="COG3039">
    <property type="taxonomic scope" value="Bacteria"/>
</dbReference>
<dbReference type="InterPro" id="IPR025668">
    <property type="entry name" value="Tnp_DDE_dom"/>
</dbReference>
<sequence>KNNRWVKLGDLLPWTELEKVYNSRLDNEVKGAGNKPARMIIGACIIKHKFSLSDEDTISMIQENPYMQYLCGLSEFTDKPLFDPSLFTTIRKRITYLPATILADKIYMNHANTRLLKEYEIKTYCKPLGRPPKEPRSPEYLKKMAKAVGERNEVECSFGTGKRVYRANNIRAKLPETAECWTGMCYFVKNVMKFLRELCL</sequence>
<proteinExistence type="predicted"/>
<dbReference type="eggNOG" id="COG0783">
    <property type="taxonomic scope" value="Bacteria"/>
</dbReference>
<dbReference type="EMBL" id="ACKS01000028">
    <property type="protein sequence ID" value="EFA44985.1"/>
    <property type="molecule type" value="Genomic_DNA"/>
</dbReference>
<evidence type="ECO:0000259" key="1">
    <source>
        <dbReference type="Pfam" id="PF05598"/>
    </source>
</evidence>
<reference evidence="3 4" key="1">
    <citation type="submission" date="2009-10" db="EMBL/GenBank/DDBJ databases">
        <authorList>
            <person name="Qin X."/>
            <person name="Bachman B."/>
            <person name="Battles P."/>
            <person name="Bell A."/>
            <person name="Bess C."/>
            <person name="Bickham C."/>
            <person name="Chaboub L."/>
            <person name="Chen D."/>
            <person name="Coyle M."/>
            <person name="Deiros D.R."/>
            <person name="Dinh H."/>
            <person name="Forbes L."/>
            <person name="Fowler G."/>
            <person name="Francisco L."/>
            <person name="Fu Q."/>
            <person name="Gubbala S."/>
            <person name="Hale W."/>
            <person name="Han Y."/>
            <person name="Hemphill L."/>
            <person name="Highlander S.K."/>
            <person name="Hirani K."/>
            <person name="Hogues M."/>
            <person name="Jackson L."/>
            <person name="Jakkamsetti A."/>
            <person name="Javaid M."/>
            <person name="Jiang H."/>
            <person name="Korchina V."/>
            <person name="Kovar C."/>
            <person name="Lara F."/>
            <person name="Lee S."/>
            <person name="Mata R."/>
            <person name="Mathew T."/>
            <person name="Moen C."/>
            <person name="Morales K."/>
            <person name="Munidasa M."/>
            <person name="Nazareth L."/>
            <person name="Ngo R."/>
            <person name="Nguyen L."/>
            <person name="Okwuonu G."/>
            <person name="Ongeri F."/>
            <person name="Patil S."/>
            <person name="Petrosino J."/>
            <person name="Pham C."/>
            <person name="Pham P."/>
            <person name="Pu L.-L."/>
            <person name="Puazo M."/>
            <person name="Raj R."/>
            <person name="Reid J."/>
            <person name="Rouhana J."/>
            <person name="Saada N."/>
            <person name="Shang Y."/>
            <person name="Simmons D."/>
            <person name="Thornton R."/>
            <person name="Warren J."/>
            <person name="Weissenberger G."/>
            <person name="Zhang J."/>
            <person name="Zhang L."/>
            <person name="Zhou C."/>
            <person name="Zhu D."/>
            <person name="Muzny D."/>
            <person name="Worley K."/>
            <person name="Gibbs R."/>
        </authorList>
    </citation>
    <scope>NUCLEOTIDE SEQUENCE [LARGE SCALE GENOMIC DNA]</scope>
    <source>
        <strain evidence="3 4">DSM 17361</strain>
    </source>
</reference>
<protein>
    <recommendedName>
        <fullName evidence="5">Transposase InsH N-terminal domain-containing protein</fullName>
    </recommendedName>
</protein>
<dbReference type="Pfam" id="PF13586">
    <property type="entry name" value="DDE_Tnp_1_2"/>
    <property type="match status" value="1"/>
</dbReference>
<dbReference type="Proteomes" id="UP000003160">
    <property type="component" value="Unassembled WGS sequence"/>
</dbReference>
<feature type="non-terminal residue" evidence="3">
    <location>
        <position position="1"/>
    </location>
</feature>
<dbReference type="Pfam" id="PF05598">
    <property type="entry name" value="DUF772"/>
    <property type="match status" value="1"/>
</dbReference>
<gene>
    <name evidence="3" type="ORF">HMPREF0645_0591</name>
</gene>
<dbReference type="OrthoDB" id="1454687at2"/>